<dbReference type="SUPFAM" id="SSF54523">
    <property type="entry name" value="Pili subunits"/>
    <property type="match status" value="1"/>
</dbReference>
<dbReference type="AlphaFoldDB" id="A0A2H0DVH2"/>
<dbReference type="Proteomes" id="UP000231136">
    <property type="component" value="Unassembled WGS sequence"/>
</dbReference>
<keyword evidence="1" id="KW-0812">Transmembrane</keyword>
<evidence type="ECO:0000313" key="2">
    <source>
        <dbReference type="EMBL" id="PIP86152.1"/>
    </source>
</evidence>
<evidence type="ECO:0000256" key="1">
    <source>
        <dbReference type="SAM" id="Phobius"/>
    </source>
</evidence>
<keyword evidence="1" id="KW-1133">Transmembrane helix</keyword>
<dbReference type="Gene3D" id="3.30.700.10">
    <property type="entry name" value="Glycoprotein, Type 4 Pilin"/>
    <property type="match status" value="1"/>
</dbReference>
<protein>
    <recommendedName>
        <fullName evidence="4">Type II secretion system protein GspG C-terminal domain-containing protein</fullName>
    </recommendedName>
</protein>
<accession>A0A2H0DVH2</accession>
<sequence length="220" mass="24528">MKIKHPNGFTLPEILIVVTILVVLGLIILVGINPMMQFFKGYDTRRKSDLYKIKIAFEAYYADHDCYPSIDILNSCGSNALEPYLATIPCDPNSLQPYAYYTGPNESFICPQKIAVYAVLANKFDPQGDEIQFCPDTIVSISGDMNYLETVSGCSNRIYCSDWYGCQSGACVLVARDEFPSCSPSTNCDNRCGAPYNQTPEEFCSQISRRGTYSNECKTI</sequence>
<name>A0A2H0DVH2_9BACT</name>
<proteinExistence type="predicted"/>
<dbReference type="InterPro" id="IPR045584">
    <property type="entry name" value="Pilin-like"/>
</dbReference>
<dbReference type="InterPro" id="IPR012902">
    <property type="entry name" value="N_methyl_site"/>
</dbReference>
<dbReference type="Pfam" id="PF07963">
    <property type="entry name" value="N_methyl"/>
    <property type="match status" value="1"/>
</dbReference>
<evidence type="ECO:0000313" key="3">
    <source>
        <dbReference type="Proteomes" id="UP000231136"/>
    </source>
</evidence>
<gene>
    <name evidence="2" type="ORF">COW83_00490</name>
</gene>
<dbReference type="EMBL" id="PCTR01000023">
    <property type="protein sequence ID" value="PIP86152.1"/>
    <property type="molecule type" value="Genomic_DNA"/>
</dbReference>
<keyword evidence="1" id="KW-0472">Membrane</keyword>
<feature type="transmembrane region" description="Helical" evidence="1">
    <location>
        <begin position="14"/>
        <end position="36"/>
    </location>
</feature>
<organism evidence="2 3">
    <name type="scientific">Candidatus Collierbacteria bacterium CG22_combo_CG10-13_8_21_14_all_43_12</name>
    <dbReference type="NCBI Taxonomy" id="1974537"/>
    <lineage>
        <taxon>Bacteria</taxon>
        <taxon>Candidatus Collieribacteriota</taxon>
    </lineage>
</organism>
<reference evidence="2 3" key="1">
    <citation type="submission" date="2017-09" db="EMBL/GenBank/DDBJ databases">
        <title>Depth-based differentiation of microbial function through sediment-hosted aquifers and enrichment of novel symbionts in the deep terrestrial subsurface.</title>
        <authorList>
            <person name="Probst A.J."/>
            <person name="Ladd B."/>
            <person name="Jarett J.K."/>
            <person name="Geller-Mcgrath D.E."/>
            <person name="Sieber C.M."/>
            <person name="Emerson J.B."/>
            <person name="Anantharaman K."/>
            <person name="Thomas B.C."/>
            <person name="Malmstrom R."/>
            <person name="Stieglmeier M."/>
            <person name="Klingl A."/>
            <person name="Woyke T."/>
            <person name="Ryan C.M."/>
            <person name="Banfield J.F."/>
        </authorList>
    </citation>
    <scope>NUCLEOTIDE SEQUENCE [LARGE SCALE GENOMIC DNA]</scope>
    <source>
        <strain evidence="2">CG22_combo_CG10-13_8_21_14_all_43_12</strain>
    </source>
</reference>
<comment type="caution">
    <text evidence="2">The sequence shown here is derived from an EMBL/GenBank/DDBJ whole genome shotgun (WGS) entry which is preliminary data.</text>
</comment>
<evidence type="ECO:0008006" key="4">
    <source>
        <dbReference type="Google" id="ProtNLM"/>
    </source>
</evidence>
<dbReference type="NCBIfam" id="TIGR02532">
    <property type="entry name" value="IV_pilin_GFxxxE"/>
    <property type="match status" value="1"/>
</dbReference>